<name>A0ABP0KVZ1_9DINO</name>
<keyword evidence="2" id="KW-1185">Reference proteome</keyword>
<protein>
    <submittedName>
        <fullName evidence="1">Uncharacterized protein</fullName>
    </submittedName>
</protein>
<dbReference type="EMBL" id="CAXAMN010010102">
    <property type="protein sequence ID" value="CAK9030771.1"/>
    <property type="molecule type" value="Genomic_DNA"/>
</dbReference>
<proteinExistence type="predicted"/>
<evidence type="ECO:0000313" key="2">
    <source>
        <dbReference type="Proteomes" id="UP001642484"/>
    </source>
</evidence>
<evidence type="ECO:0000313" key="1">
    <source>
        <dbReference type="EMBL" id="CAK9030771.1"/>
    </source>
</evidence>
<comment type="caution">
    <text evidence="1">The sequence shown here is derived from an EMBL/GenBank/DDBJ whole genome shotgun (WGS) entry which is preliminary data.</text>
</comment>
<dbReference type="Proteomes" id="UP001642484">
    <property type="component" value="Unassembled WGS sequence"/>
</dbReference>
<sequence length="122" mass="12509">MYVQQALAASLAQAPHGEDQVGATVVEAPAGEPQPSAVHAVGTAQAAHQEFNIFQEPEEYSIATGTNTTPLARHRGEDDCHGSLEQSGEGISAVSFDKIAAAAAPATTWAADGMIDTPVAEP</sequence>
<accession>A0ABP0KVZ1</accession>
<organism evidence="1 2">
    <name type="scientific">Durusdinium trenchii</name>
    <dbReference type="NCBI Taxonomy" id="1381693"/>
    <lineage>
        <taxon>Eukaryota</taxon>
        <taxon>Sar</taxon>
        <taxon>Alveolata</taxon>
        <taxon>Dinophyceae</taxon>
        <taxon>Suessiales</taxon>
        <taxon>Symbiodiniaceae</taxon>
        <taxon>Durusdinium</taxon>
    </lineage>
</organism>
<reference evidence="1 2" key="1">
    <citation type="submission" date="2024-02" db="EMBL/GenBank/DDBJ databases">
        <authorList>
            <person name="Chen Y."/>
            <person name="Shah S."/>
            <person name="Dougan E. K."/>
            <person name="Thang M."/>
            <person name="Chan C."/>
        </authorList>
    </citation>
    <scope>NUCLEOTIDE SEQUENCE [LARGE SCALE GENOMIC DNA]</scope>
</reference>
<gene>
    <name evidence="1" type="ORF">CCMP2556_LOCUS18021</name>
</gene>